<dbReference type="Gene3D" id="3.20.20.300">
    <property type="entry name" value="Glycoside hydrolase, family 3, N-terminal domain"/>
    <property type="match status" value="1"/>
</dbReference>
<dbReference type="Pfam" id="PF00933">
    <property type="entry name" value="Glyco_hydro_3"/>
    <property type="match status" value="1"/>
</dbReference>
<dbReference type="GO" id="GO:0005975">
    <property type="term" value="P:carbohydrate metabolic process"/>
    <property type="evidence" value="ECO:0007669"/>
    <property type="project" value="InterPro"/>
</dbReference>
<dbReference type="InterPro" id="IPR013783">
    <property type="entry name" value="Ig-like_fold"/>
</dbReference>
<keyword evidence="2" id="KW-0378">Hydrolase</keyword>
<accession>A0A1D3TSV5</accession>
<dbReference type="SUPFAM" id="SSF51445">
    <property type="entry name" value="(Trans)glycosidases"/>
    <property type="match status" value="1"/>
</dbReference>
<evidence type="ECO:0000313" key="7">
    <source>
        <dbReference type="Proteomes" id="UP000199315"/>
    </source>
</evidence>
<evidence type="ECO:0000313" key="6">
    <source>
        <dbReference type="EMBL" id="SCP96999.1"/>
    </source>
</evidence>
<comment type="similarity">
    <text evidence="1">Belongs to the glycosyl hydrolase 3 family.</text>
</comment>
<dbReference type="RefSeq" id="WP_091232642.1">
    <property type="nucleotide sequence ID" value="NZ_FMKA01000007.1"/>
</dbReference>
<dbReference type="InterPro" id="IPR050288">
    <property type="entry name" value="Cellulose_deg_GH3"/>
</dbReference>
<dbReference type="PANTHER" id="PTHR42715:SF10">
    <property type="entry name" value="BETA-GLUCOSIDASE"/>
    <property type="match status" value="1"/>
</dbReference>
<dbReference type="GO" id="GO:0004553">
    <property type="term" value="F:hydrolase activity, hydrolyzing O-glycosyl compounds"/>
    <property type="evidence" value="ECO:0007669"/>
    <property type="project" value="InterPro"/>
</dbReference>
<evidence type="ECO:0000256" key="1">
    <source>
        <dbReference type="ARBA" id="ARBA00005336"/>
    </source>
</evidence>
<dbReference type="STRING" id="1619234.SAMN05421730_100798"/>
<feature type="signal peptide" evidence="4">
    <location>
        <begin position="1"/>
        <end position="24"/>
    </location>
</feature>
<dbReference type="InterPro" id="IPR026891">
    <property type="entry name" value="Fn3-like"/>
</dbReference>
<feature type="chain" id="PRO_5008921787" evidence="4">
    <location>
        <begin position="25"/>
        <end position="1029"/>
    </location>
</feature>
<dbReference type="SMART" id="SM01217">
    <property type="entry name" value="Fn3_like"/>
    <property type="match status" value="1"/>
</dbReference>
<dbReference type="Gene3D" id="2.60.40.10">
    <property type="entry name" value="Immunoglobulins"/>
    <property type="match status" value="1"/>
</dbReference>
<dbReference type="SUPFAM" id="SSF52279">
    <property type="entry name" value="Beta-D-glucan exohydrolase, C-terminal domain"/>
    <property type="match status" value="1"/>
</dbReference>
<feature type="domain" description="Fibronectin type III-like" evidence="5">
    <location>
        <begin position="468"/>
        <end position="549"/>
    </location>
</feature>
<gene>
    <name evidence="6" type="ORF">SAMN05421730_100798</name>
</gene>
<keyword evidence="3" id="KW-1133">Transmembrane helix</keyword>
<protein>
    <submittedName>
        <fullName evidence="6">Beta-glucosidase</fullName>
    </submittedName>
</protein>
<reference evidence="6 7" key="1">
    <citation type="submission" date="2016-09" db="EMBL/GenBank/DDBJ databases">
        <authorList>
            <person name="Capua I."/>
            <person name="De Benedictis P."/>
            <person name="Joannis T."/>
            <person name="Lombin L.H."/>
            <person name="Cattoli G."/>
        </authorList>
    </citation>
    <scope>NUCLEOTIDE SEQUENCE [LARGE SCALE GENOMIC DNA]</scope>
    <source>
        <strain evidence="6 7">GluBS11</strain>
    </source>
</reference>
<dbReference type="InterPro" id="IPR036881">
    <property type="entry name" value="Glyco_hydro_3_C_sf"/>
</dbReference>
<organism evidence="6 7">
    <name type="scientific">Anaerobium acetethylicum</name>
    <dbReference type="NCBI Taxonomy" id="1619234"/>
    <lineage>
        <taxon>Bacteria</taxon>
        <taxon>Bacillati</taxon>
        <taxon>Bacillota</taxon>
        <taxon>Clostridia</taxon>
        <taxon>Lachnospirales</taxon>
        <taxon>Lachnospiraceae</taxon>
        <taxon>Anaerobium</taxon>
    </lineage>
</organism>
<dbReference type="EMBL" id="FMKA01000007">
    <property type="protein sequence ID" value="SCP96999.1"/>
    <property type="molecule type" value="Genomic_DNA"/>
</dbReference>
<dbReference type="Pfam" id="PF14310">
    <property type="entry name" value="Fn3-like"/>
    <property type="match status" value="1"/>
</dbReference>
<sequence>MKKKSVQVWRGFLAVFLSLSIALASLTGVANTWRSAIDQVLGTTSTKTTNDSKFVSVYSDSDELVDAHVALGEQVAEEGVVLLKNENNTLPLSSENPKVTLFGMGSVYPFMGGTMGSTVTGESQRDLVLALQEKGYEVNPTMLDIYKSFGNIVTGEKEGWGGKTPIYGNRPANFSTPYKPSEPALDAYVASKESGGGGAEAGYADSFQEYNDAAIVVFSRPGSEGSDYYPGEEGIDQEAYGTKSALGLTNNEKAVLELAKSNFETVIVLINSGSTMEIEDLKNDAGVNAILYIGFPGAYGFLGIADILNGNANPSGRLSDTYAVDTANAPAAQNFGRIALSDLSAITATDSLMGNLEATSPLGSFGGKASLAADHFLIEAEGIYTGYKYYETRYFDSVLGNGNASGAAGASNGASAWEYEEEVTYPFGYGLSYTSFSQTLNSVKADMDNQTVVAEVTVKNTGDAAGKSVAQLYVQTPYTEYDAEHNVEKSAIEFLGMEKTGILEPGAEEQLTITIDMKYLASWDSTAKDGKGGYILDGGDYYFALGNGAHDAVNNVLAAQENSNADGDAALVSVQKIGKEGAVDETTFAKSENGTEIVNQLQNADINYYKPDYATYLSRSDWEGTFPKTYDDLTIDGDKVDEWVQNLTNEVYKIAEGGKADISGSGGTLTLADLAGNDNINDPTWEELVRQIPVETLMAKIIKGGSVSDIIDEIASPLVYQNDGPNGFGGTLDGRGLNADDKNASFSMGTMANEVLLACTFNKDLLLEWGRLMGNDGLWSGNWLVWGSAANIHRCAYNGRNFEYYSEDPMLSNYMAAATVAGALEYGVIVGPKHLAFNDQESQRSGVAPYMTEQKAREGDLRAFQGAFEDAGAIGAMTSFSRIGATPVNGSVGVLKNILREEWGFKGLLSTDMVNNSGYFRPEMCIYAGVTMMADFGTDETMKQVAESWPYMTMDLVSQDEELVNYARENMKYQLYAFAHSAAQNVATEHVTPWWEKALYTTLYGSAALSVVCLGFYVVCRVKGKKEEE</sequence>
<dbReference type="PRINTS" id="PR00133">
    <property type="entry name" value="GLHYDRLASE3"/>
</dbReference>
<dbReference type="AlphaFoldDB" id="A0A1D3TSV5"/>
<keyword evidence="3" id="KW-0472">Membrane</keyword>
<keyword evidence="3" id="KW-0812">Transmembrane</keyword>
<dbReference type="InterPro" id="IPR002772">
    <property type="entry name" value="Glyco_hydro_3_C"/>
</dbReference>
<evidence type="ECO:0000259" key="5">
    <source>
        <dbReference type="SMART" id="SM01217"/>
    </source>
</evidence>
<keyword evidence="7" id="KW-1185">Reference proteome</keyword>
<proteinExistence type="inferred from homology"/>
<dbReference type="Gene3D" id="3.40.50.1700">
    <property type="entry name" value="Glycoside hydrolase family 3 C-terminal domain"/>
    <property type="match status" value="1"/>
</dbReference>
<name>A0A1D3TSV5_9FIRM</name>
<feature type="transmembrane region" description="Helical" evidence="3">
    <location>
        <begin position="998"/>
        <end position="1020"/>
    </location>
</feature>
<evidence type="ECO:0000256" key="4">
    <source>
        <dbReference type="SAM" id="SignalP"/>
    </source>
</evidence>
<keyword evidence="4" id="KW-0732">Signal</keyword>
<dbReference type="Proteomes" id="UP000199315">
    <property type="component" value="Unassembled WGS sequence"/>
</dbReference>
<dbReference type="Pfam" id="PF01915">
    <property type="entry name" value="Glyco_hydro_3_C"/>
    <property type="match status" value="1"/>
</dbReference>
<dbReference type="InterPro" id="IPR001764">
    <property type="entry name" value="Glyco_hydro_3_N"/>
</dbReference>
<evidence type="ECO:0000256" key="3">
    <source>
        <dbReference type="SAM" id="Phobius"/>
    </source>
</evidence>
<dbReference type="OrthoDB" id="98455at2"/>
<dbReference type="PANTHER" id="PTHR42715">
    <property type="entry name" value="BETA-GLUCOSIDASE"/>
    <property type="match status" value="1"/>
</dbReference>
<evidence type="ECO:0000256" key="2">
    <source>
        <dbReference type="ARBA" id="ARBA00022801"/>
    </source>
</evidence>
<dbReference type="InterPro" id="IPR017853">
    <property type="entry name" value="GH"/>
</dbReference>
<dbReference type="InterPro" id="IPR036962">
    <property type="entry name" value="Glyco_hydro_3_N_sf"/>
</dbReference>